<dbReference type="Gene3D" id="3.30.450.20">
    <property type="entry name" value="PAS domain"/>
    <property type="match status" value="4"/>
</dbReference>
<evidence type="ECO:0000259" key="3">
    <source>
        <dbReference type="PROSITE" id="PS50113"/>
    </source>
</evidence>
<evidence type="ECO:0000259" key="4">
    <source>
        <dbReference type="PROSITE" id="PS50887"/>
    </source>
</evidence>
<proteinExistence type="predicted"/>
<evidence type="ECO:0000313" key="6">
    <source>
        <dbReference type="Proteomes" id="UP000443353"/>
    </source>
</evidence>
<dbReference type="SMART" id="SM00065">
    <property type="entry name" value="GAF"/>
    <property type="match status" value="1"/>
</dbReference>
<dbReference type="InterPro" id="IPR003018">
    <property type="entry name" value="GAF"/>
</dbReference>
<reference evidence="5 6" key="1">
    <citation type="submission" date="2019-12" db="EMBL/GenBank/DDBJ databases">
        <authorList>
            <person name="Li C."/>
            <person name="Zhao J."/>
        </authorList>
    </citation>
    <scope>NUCLEOTIDE SEQUENCE [LARGE SCALE GENOMIC DNA]</scope>
    <source>
        <strain evidence="5 6">NEAU-DD11</strain>
    </source>
</reference>
<dbReference type="InterPro" id="IPR052155">
    <property type="entry name" value="Biofilm_reg_signaling"/>
</dbReference>
<dbReference type="SUPFAM" id="SSF55785">
    <property type="entry name" value="PYP-like sensor domain (PAS domain)"/>
    <property type="match status" value="4"/>
</dbReference>
<dbReference type="CDD" id="cd00130">
    <property type="entry name" value="PAS"/>
    <property type="match status" value="1"/>
</dbReference>
<evidence type="ECO:0000259" key="2">
    <source>
        <dbReference type="PROSITE" id="PS50112"/>
    </source>
</evidence>
<dbReference type="InterPro" id="IPR000160">
    <property type="entry name" value="GGDEF_dom"/>
</dbReference>
<feature type="domain" description="PAC" evidence="3">
    <location>
        <begin position="421"/>
        <end position="474"/>
    </location>
</feature>
<dbReference type="Pfam" id="PF08448">
    <property type="entry name" value="PAS_4"/>
    <property type="match status" value="3"/>
</dbReference>
<feature type="domain" description="GGDEF" evidence="4">
    <location>
        <begin position="753"/>
        <end position="886"/>
    </location>
</feature>
<dbReference type="CDD" id="cd01949">
    <property type="entry name" value="GGDEF"/>
    <property type="match status" value="1"/>
</dbReference>
<dbReference type="NCBIfam" id="TIGR00254">
    <property type="entry name" value="GGDEF"/>
    <property type="match status" value="1"/>
</dbReference>
<dbReference type="InterPro" id="IPR000014">
    <property type="entry name" value="PAS"/>
</dbReference>
<dbReference type="InterPro" id="IPR029787">
    <property type="entry name" value="Nucleotide_cyclase"/>
</dbReference>
<dbReference type="FunFam" id="3.30.70.270:FF:000001">
    <property type="entry name" value="Diguanylate cyclase domain protein"/>
    <property type="match status" value="1"/>
</dbReference>
<keyword evidence="1" id="KW-0175">Coiled coil</keyword>
<dbReference type="GO" id="GO:0003824">
    <property type="term" value="F:catalytic activity"/>
    <property type="evidence" value="ECO:0007669"/>
    <property type="project" value="UniProtKB-ARBA"/>
</dbReference>
<protein>
    <submittedName>
        <fullName evidence="5">PAS domain S-box protein</fullName>
    </submittedName>
</protein>
<feature type="domain" description="PAS" evidence="2">
    <location>
        <begin position="343"/>
        <end position="382"/>
    </location>
</feature>
<feature type="domain" description="PAS" evidence="2">
    <location>
        <begin position="475"/>
        <end position="545"/>
    </location>
</feature>
<gene>
    <name evidence="5" type="ORF">GPY61_08780</name>
</gene>
<dbReference type="PROSITE" id="PS50112">
    <property type="entry name" value="PAS"/>
    <property type="match status" value="4"/>
</dbReference>
<dbReference type="PROSITE" id="PS50113">
    <property type="entry name" value="PAC"/>
    <property type="match status" value="1"/>
</dbReference>
<dbReference type="NCBIfam" id="TIGR00229">
    <property type="entry name" value="sensory_box"/>
    <property type="match status" value="4"/>
</dbReference>
<feature type="coiled-coil region" evidence="1">
    <location>
        <begin position="180"/>
        <end position="207"/>
    </location>
</feature>
<dbReference type="InterPro" id="IPR000700">
    <property type="entry name" value="PAS-assoc_C"/>
</dbReference>
<feature type="domain" description="PAS" evidence="2">
    <location>
        <begin position="599"/>
        <end position="652"/>
    </location>
</feature>
<dbReference type="InterPro" id="IPR035965">
    <property type="entry name" value="PAS-like_dom_sf"/>
</dbReference>
<dbReference type="Pfam" id="PF00989">
    <property type="entry name" value="PAS"/>
    <property type="match status" value="1"/>
</dbReference>
<organism evidence="5 6">
    <name type="scientific">Massilia cellulosiltytica</name>
    <dbReference type="NCBI Taxonomy" id="2683234"/>
    <lineage>
        <taxon>Bacteria</taxon>
        <taxon>Pseudomonadati</taxon>
        <taxon>Pseudomonadota</taxon>
        <taxon>Betaproteobacteria</taxon>
        <taxon>Burkholderiales</taxon>
        <taxon>Oxalobacteraceae</taxon>
        <taxon>Telluria group</taxon>
        <taxon>Massilia</taxon>
    </lineage>
</organism>
<evidence type="ECO:0000256" key="1">
    <source>
        <dbReference type="SAM" id="Coils"/>
    </source>
</evidence>
<sequence length="890" mass="98781">MLMTKTISETSRLAALTALDLLDTRPEPRFDRYTRLAALTFGVPIALITLVDDKRQWFKSRCGLDVEQTAREDAFCAHTVAHCETFVVEDAAADPRFAGNPLVKGEPHVRFYAGQPLFCDGHAVGTLCIVDRNPRRFDDAQRQCLRDLADLVQVELNQARVTTARVMAEQALKSLNAELEQRVTQRTAELEARLADLTTEIAQRKAAETLLRDAESWNRTIVATSYSAFVGADPDGRITEWNPAAERIFGWRRSEAVGRSLADLIVPEELRAAHVAGMRRFTQTGFSTVVDRQVELPALTASGRRITIEMKVGAYEWQGRRCIGAFIDDVSERNRTRQQLDEKQELLDAVLESIDVAVVACDAEGSLTLFNKKARMLHGLDRACVKTADWPTHYALYEADGHTPLAPDEVPLARVLRGEVVREQAMAIAPPGRPAATLLASGRPLKSANGRMLGAVVAMTDITERNTAREQLEASERRLRAITENLPALIGKVNAAGKFVFLNGRAIQFYGKAAEALIGHDVRDAYSAHEYAKLEPHLRRVHAGECSTFEDVIEVNGRQLHYQCMFVPQRALDGTPDGYYAMAFDMTARKLSELRQAESEERLRTITDNVPVLIAHLDADRRYAFANAVHASWLGVPPERILGLTVEEAFGPGFYAPQARALEQAWLGNASQCEHEIVRKNHTRIAHSTFLPQMRDGRVLGVYILTTDATASRMHERSLHALAHTDPLTQLPNRRRFEQALEGAANRSRQGDRDCALLYLDVDFFKQINDRYGHATGDDVLVEFARRLRTSVRSTDLVARLAGDEFTVLLHDVRSDADVERVARKILDAIAQPFAVAGRTLKVGTTIGIGLASGGSVDPRALMETADRALYAAKEAGRHTYAVLHTGEYA</sequence>
<name>A0A7X3FZT4_9BURK</name>
<dbReference type="Pfam" id="PF00990">
    <property type="entry name" value="GGDEF"/>
    <property type="match status" value="1"/>
</dbReference>
<dbReference type="Proteomes" id="UP000443353">
    <property type="component" value="Unassembled WGS sequence"/>
</dbReference>
<dbReference type="SMART" id="SM00091">
    <property type="entry name" value="PAS"/>
    <property type="match status" value="4"/>
</dbReference>
<dbReference type="InterPro" id="IPR029016">
    <property type="entry name" value="GAF-like_dom_sf"/>
</dbReference>
<dbReference type="Pfam" id="PF01590">
    <property type="entry name" value="GAF"/>
    <property type="match status" value="1"/>
</dbReference>
<feature type="domain" description="PAS" evidence="2">
    <location>
        <begin position="214"/>
        <end position="285"/>
    </location>
</feature>
<evidence type="ECO:0000313" key="5">
    <source>
        <dbReference type="EMBL" id="MVW60027.1"/>
    </source>
</evidence>
<dbReference type="Gene3D" id="3.30.70.270">
    <property type="match status" value="1"/>
</dbReference>
<dbReference type="InterPro" id="IPR013767">
    <property type="entry name" value="PAS_fold"/>
</dbReference>
<dbReference type="EMBL" id="WSES01000002">
    <property type="protein sequence ID" value="MVW60027.1"/>
    <property type="molecule type" value="Genomic_DNA"/>
</dbReference>
<dbReference type="AlphaFoldDB" id="A0A7X3FZT4"/>
<dbReference type="PANTHER" id="PTHR44757">
    <property type="entry name" value="DIGUANYLATE CYCLASE DGCP"/>
    <property type="match status" value="1"/>
</dbReference>
<dbReference type="RefSeq" id="WP_056329937.1">
    <property type="nucleotide sequence ID" value="NZ_WSES01000002.1"/>
</dbReference>
<dbReference type="PROSITE" id="PS50887">
    <property type="entry name" value="GGDEF"/>
    <property type="match status" value="1"/>
</dbReference>
<comment type="caution">
    <text evidence="5">The sequence shown here is derived from an EMBL/GenBank/DDBJ whole genome shotgun (WGS) entry which is preliminary data.</text>
</comment>
<dbReference type="InterPro" id="IPR043128">
    <property type="entry name" value="Rev_trsase/Diguanyl_cyclase"/>
</dbReference>
<dbReference type="SUPFAM" id="SSF55781">
    <property type="entry name" value="GAF domain-like"/>
    <property type="match status" value="1"/>
</dbReference>
<dbReference type="SMART" id="SM00267">
    <property type="entry name" value="GGDEF"/>
    <property type="match status" value="1"/>
</dbReference>
<keyword evidence="6" id="KW-1185">Reference proteome</keyword>
<dbReference type="Gene3D" id="3.30.450.40">
    <property type="match status" value="1"/>
</dbReference>
<accession>A0A7X3FZT4</accession>
<dbReference type="InterPro" id="IPR013656">
    <property type="entry name" value="PAS_4"/>
</dbReference>
<dbReference type="PANTHER" id="PTHR44757:SF2">
    <property type="entry name" value="BIOFILM ARCHITECTURE MAINTENANCE PROTEIN MBAA"/>
    <property type="match status" value="1"/>
</dbReference>
<dbReference type="GO" id="GO:0006355">
    <property type="term" value="P:regulation of DNA-templated transcription"/>
    <property type="evidence" value="ECO:0007669"/>
    <property type="project" value="InterPro"/>
</dbReference>
<dbReference type="SUPFAM" id="SSF55073">
    <property type="entry name" value="Nucleotide cyclase"/>
    <property type="match status" value="1"/>
</dbReference>